<keyword evidence="8" id="KW-1185">Reference proteome</keyword>
<dbReference type="PANTHER" id="PTHR11266:SF50">
    <property type="entry name" value="VACUOLAR MEMBRANE PROTEIN YOR292C"/>
    <property type="match status" value="1"/>
</dbReference>
<evidence type="ECO:0000256" key="6">
    <source>
        <dbReference type="RuleBase" id="RU363053"/>
    </source>
</evidence>
<comment type="subcellular location">
    <subcellularLocation>
        <location evidence="1">Membrane</location>
        <topology evidence="1">Multi-pass membrane protein</topology>
    </subcellularLocation>
</comment>
<evidence type="ECO:0008006" key="9">
    <source>
        <dbReference type="Google" id="ProtNLM"/>
    </source>
</evidence>
<evidence type="ECO:0000256" key="2">
    <source>
        <dbReference type="ARBA" id="ARBA00006824"/>
    </source>
</evidence>
<keyword evidence="5" id="KW-0472">Membrane</keyword>
<keyword evidence="3" id="KW-0812">Transmembrane</keyword>
<sequence length="209" mass="23722">MAASAASFSHFYLRSFEARPNSTLAVTGGLLQALGDAIAQVTQNVTRKPHEERFVYDPLRTLRFFVFGFATSPLIGKWNVFLERKFPLKAHPQGKVSLKSLGKRVACDQIVIAPIGLAAFLGCMSLMEGCGPLHIKEKFSDLYKPLLITNWQVWPVAQVINFRFMPIAYRVPFQSTCGLFWTLYLSLLNSREDQKQHRDQLMHETVRSD</sequence>
<reference evidence="7 8" key="1">
    <citation type="journal article" date="2019" name="New Phytol.">
        <title>Comparative genomics reveals unique wood-decay strategies and fruiting body development in the Schizophyllaceae.</title>
        <authorList>
            <person name="Almasi E."/>
            <person name="Sahu N."/>
            <person name="Krizsan K."/>
            <person name="Balint B."/>
            <person name="Kovacs G.M."/>
            <person name="Kiss B."/>
            <person name="Cseklye J."/>
            <person name="Drula E."/>
            <person name="Henrissat B."/>
            <person name="Nagy I."/>
            <person name="Chovatia M."/>
            <person name="Adam C."/>
            <person name="LaButti K."/>
            <person name="Lipzen A."/>
            <person name="Riley R."/>
            <person name="Grigoriev I.V."/>
            <person name="Nagy L.G."/>
        </authorList>
    </citation>
    <scope>NUCLEOTIDE SEQUENCE [LARGE SCALE GENOMIC DNA]</scope>
    <source>
        <strain evidence="7 8">NL-1724</strain>
    </source>
</reference>
<evidence type="ECO:0000313" key="8">
    <source>
        <dbReference type="Proteomes" id="UP000320762"/>
    </source>
</evidence>
<dbReference type="PANTHER" id="PTHR11266">
    <property type="entry name" value="PEROXISOMAL MEMBRANE PROTEIN 2, PXMP2 MPV17"/>
    <property type="match status" value="1"/>
</dbReference>
<dbReference type="Proteomes" id="UP000320762">
    <property type="component" value="Unassembled WGS sequence"/>
</dbReference>
<dbReference type="STRING" id="97359.A0A550C9F2"/>
<dbReference type="InterPro" id="IPR007248">
    <property type="entry name" value="Mpv17_PMP22"/>
</dbReference>
<evidence type="ECO:0000313" key="7">
    <source>
        <dbReference type="EMBL" id="TRM61424.1"/>
    </source>
</evidence>
<dbReference type="OrthoDB" id="10267969at2759"/>
<comment type="caution">
    <text evidence="7">The sequence shown here is derived from an EMBL/GenBank/DDBJ whole genome shotgun (WGS) entry which is preliminary data.</text>
</comment>
<evidence type="ECO:0000256" key="4">
    <source>
        <dbReference type="ARBA" id="ARBA00022989"/>
    </source>
</evidence>
<keyword evidence="4" id="KW-1133">Transmembrane helix</keyword>
<evidence type="ECO:0000256" key="5">
    <source>
        <dbReference type="ARBA" id="ARBA00023136"/>
    </source>
</evidence>
<protein>
    <recommendedName>
        <fullName evidence="9">Protein sym1</fullName>
    </recommendedName>
</protein>
<evidence type="ECO:0000256" key="3">
    <source>
        <dbReference type="ARBA" id="ARBA00022692"/>
    </source>
</evidence>
<organism evidence="7 8">
    <name type="scientific">Schizophyllum amplum</name>
    <dbReference type="NCBI Taxonomy" id="97359"/>
    <lineage>
        <taxon>Eukaryota</taxon>
        <taxon>Fungi</taxon>
        <taxon>Dikarya</taxon>
        <taxon>Basidiomycota</taxon>
        <taxon>Agaricomycotina</taxon>
        <taxon>Agaricomycetes</taxon>
        <taxon>Agaricomycetidae</taxon>
        <taxon>Agaricales</taxon>
        <taxon>Schizophyllaceae</taxon>
        <taxon>Schizophyllum</taxon>
    </lineage>
</organism>
<name>A0A550C9F2_9AGAR</name>
<comment type="similarity">
    <text evidence="2 6">Belongs to the peroxisomal membrane protein PXMP2/4 family.</text>
</comment>
<dbReference type="AlphaFoldDB" id="A0A550C9F2"/>
<proteinExistence type="inferred from homology"/>
<accession>A0A550C9F2</accession>
<gene>
    <name evidence="7" type="ORF">BD626DRAFT_570644</name>
</gene>
<dbReference type="EMBL" id="VDMD01000016">
    <property type="protein sequence ID" value="TRM61424.1"/>
    <property type="molecule type" value="Genomic_DNA"/>
</dbReference>
<dbReference type="GO" id="GO:0005739">
    <property type="term" value="C:mitochondrion"/>
    <property type="evidence" value="ECO:0007669"/>
    <property type="project" value="TreeGrafter"/>
</dbReference>
<dbReference type="GO" id="GO:0016020">
    <property type="term" value="C:membrane"/>
    <property type="evidence" value="ECO:0007669"/>
    <property type="project" value="UniProtKB-SubCell"/>
</dbReference>
<evidence type="ECO:0000256" key="1">
    <source>
        <dbReference type="ARBA" id="ARBA00004141"/>
    </source>
</evidence>
<dbReference type="Pfam" id="PF04117">
    <property type="entry name" value="Mpv17_PMP22"/>
    <property type="match status" value="1"/>
</dbReference>